<evidence type="ECO:0000313" key="3">
    <source>
        <dbReference type="Proteomes" id="UP000016662"/>
    </source>
</evidence>
<dbReference type="EMBL" id="AWVF01000197">
    <property type="protein sequence ID" value="ERJ95741.1"/>
    <property type="molecule type" value="Genomic_DNA"/>
</dbReference>
<dbReference type="HOGENOM" id="CLU_013325_4_1_9"/>
<dbReference type="GO" id="GO:0061503">
    <property type="term" value="F:tRNA threonylcarbamoyladenosine dehydratase"/>
    <property type="evidence" value="ECO:0007669"/>
    <property type="project" value="TreeGrafter"/>
</dbReference>
<gene>
    <name evidence="2" type="ORF">RUMCAL_01591</name>
</gene>
<accession>U2KB48</accession>
<dbReference type="InterPro" id="IPR035985">
    <property type="entry name" value="Ubiquitin-activating_enz"/>
</dbReference>
<dbReference type="SUPFAM" id="SSF69572">
    <property type="entry name" value="Activating enzymes of the ubiquitin-like proteins"/>
    <property type="match status" value="1"/>
</dbReference>
<dbReference type="CDD" id="cd00755">
    <property type="entry name" value="YgdL_like"/>
    <property type="match status" value="1"/>
</dbReference>
<dbReference type="PANTHER" id="PTHR43267:SF1">
    <property type="entry name" value="TRNA THREONYLCARBAMOYLADENOSINE DEHYDRATASE"/>
    <property type="match status" value="1"/>
</dbReference>
<sequence length="238" mass="25629">MNAFSRTELLFGTAAMERLAQARVAVFGIGGVGGYTVEALARSGVGALDLIDNDTVCTSNLNRQIIATRATIGMAKVDAAEERIRLLYPECRVTKHQKFYLPETAGDFDFTQYDYVVDAIDTVSGKLGLVEQAYAAGTPIISAMGAGNKLDPTAFEVADIMQTSVCPLARVMRRELKKRGIPKLKVVYSKELPAALQRTEWTEKGKPVPGSCAFVPSVAGLILAGEVIKDLTGLQAHF</sequence>
<dbReference type="eggNOG" id="COG1179">
    <property type="taxonomic scope" value="Bacteria"/>
</dbReference>
<protein>
    <submittedName>
        <fullName evidence="2">ThiF family protein</fullName>
    </submittedName>
</protein>
<dbReference type="AlphaFoldDB" id="U2KB48"/>
<dbReference type="Gene3D" id="3.40.50.720">
    <property type="entry name" value="NAD(P)-binding Rossmann-like Domain"/>
    <property type="match status" value="1"/>
</dbReference>
<feature type="domain" description="THIF-type NAD/FAD binding fold" evidence="1">
    <location>
        <begin position="9"/>
        <end position="234"/>
    </location>
</feature>
<name>U2KB48_9FIRM</name>
<keyword evidence="3" id="KW-1185">Reference proteome</keyword>
<comment type="caution">
    <text evidence="2">The sequence shown here is derived from an EMBL/GenBank/DDBJ whole genome shotgun (WGS) entry which is preliminary data.</text>
</comment>
<dbReference type="PATRIC" id="fig|411473.3.peg.1295"/>
<dbReference type="GeneID" id="93693819"/>
<dbReference type="OrthoDB" id="9804150at2"/>
<organism evidence="2 3">
    <name type="scientific">Ruminococcus callidus ATCC 27760</name>
    <dbReference type="NCBI Taxonomy" id="411473"/>
    <lineage>
        <taxon>Bacteria</taxon>
        <taxon>Bacillati</taxon>
        <taxon>Bacillota</taxon>
        <taxon>Clostridia</taxon>
        <taxon>Eubacteriales</taxon>
        <taxon>Oscillospiraceae</taxon>
        <taxon>Ruminococcus</taxon>
    </lineage>
</organism>
<dbReference type="GO" id="GO:0061504">
    <property type="term" value="P:cyclic threonylcarbamoyladenosine biosynthetic process"/>
    <property type="evidence" value="ECO:0007669"/>
    <property type="project" value="TreeGrafter"/>
</dbReference>
<evidence type="ECO:0000313" key="2">
    <source>
        <dbReference type="EMBL" id="ERJ95741.1"/>
    </source>
</evidence>
<dbReference type="InterPro" id="IPR045886">
    <property type="entry name" value="ThiF/MoeB/HesA"/>
</dbReference>
<evidence type="ECO:0000259" key="1">
    <source>
        <dbReference type="Pfam" id="PF00899"/>
    </source>
</evidence>
<proteinExistence type="predicted"/>
<dbReference type="Proteomes" id="UP000016662">
    <property type="component" value="Unassembled WGS sequence"/>
</dbReference>
<dbReference type="Pfam" id="PF00899">
    <property type="entry name" value="ThiF"/>
    <property type="match status" value="1"/>
</dbReference>
<dbReference type="RefSeq" id="WP_021683062.1">
    <property type="nucleotide sequence ID" value="NZ_KI260457.1"/>
</dbReference>
<dbReference type="InterPro" id="IPR000594">
    <property type="entry name" value="ThiF_NAD_FAD-bd"/>
</dbReference>
<dbReference type="GO" id="GO:0008641">
    <property type="term" value="F:ubiquitin-like modifier activating enzyme activity"/>
    <property type="evidence" value="ECO:0007669"/>
    <property type="project" value="InterPro"/>
</dbReference>
<reference evidence="2 3" key="1">
    <citation type="submission" date="2013-07" db="EMBL/GenBank/DDBJ databases">
        <authorList>
            <person name="Weinstock G."/>
            <person name="Sodergren E."/>
            <person name="Wylie T."/>
            <person name="Fulton L."/>
            <person name="Fulton R."/>
            <person name="Fronick C."/>
            <person name="O'Laughlin M."/>
            <person name="Godfrey J."/>
            <person name="Miner T."/>
            <person name="Herter B."/>
            <person name="Appelbaum E."/>
            <person name="Cordes M."/>
            <person name="Lek S."/>
            <person name="Wollam A."/>
            <person name="Pepin K.H."/>
            <person name="Palsikar V.B."/>
            <person name="Mitreva M."/>
            <person name="Wilson R.K."/>
        </authorList>
    </citation>
    <scope>NUCLEOTIDE SEQUENCE [LARGE SCALE GENOMIC DNA]</scope>
    <source>
        <strain evidence="2 3">ATCC 27760</strain>
    </source>
</reference>
<dbReference type="STRING" id="411473.RUMCAL_01591"/>
<dbReference type="PANTHER" id="PTHR43267">
    <property type="entry name" value="TRNA THREONYLCARBAMOYLADENOSINE DEHYDRATASE"/>
    <property type="match status" value="1"/>
</dbReference>